<dbReference type="STRING" id="1619308.B5808_17045"/>
<dbReference type="PANTHER" id="PTHR30055:SF200">
    <property type="entry name" value="HTH-TYPE TRANSCRIPTIONAL REPRESSOR BDCR"/>
    <property type="match status" value="1"/>
</dbReference>
<dbReference type="GO" id="GO:0003700">
    <property type="term" value="F:DNA-binding transcription factor activity"/>
    <property type="evidence" value="ECO:0007669"/>
    <property type="project" value="TreeGrafter"/>
</dbReference>
<evidence type="ECO:0000313" key="3">
    <source>
        <dbReference type="Proteomes" id="UP000192775"/>
    </source>
</evidence>
<dbReference type="GO" id="GO:0000976">
    <property type="term" value="F:transcription cis-regulatory region binding"/>
    <property type="evidence" value="ECO:0007669"/>
    <property type="project" value="TreeGrafter"/>
</dbReference>
<organism evidence="2 3">
    <name type="scientific">Cnuibacter physcomitrellae</name>
    <dbReference type="NCBI Taxonomy" id="1619308"/>
    <lineage>
        <taxon>Bacteria</taxon>
        <taxon>Bacillati</taxon>
        <taxon>Actinomycetota</taxon>
        <taxon>Actinomycetes</taxon>
        <taxon>Micrococcales</taxon>
        <taxon>Microbacteriaceae</taxon>
        <taxon>Cnuibacter</taxon>
    </lineage>
</organism>
<dbReference type="Proteomes" id="UP000192775">
    <property type="component" value="Chromosome"/>
</dbReference>
<dbReference type="Gene3D" id="1.10.357.10">
    <property type="entry name" value="Tetracycline Repressor, domain 2"/>
    <property type="match status" value="1"/>
</dbReference>
<dbReference type="EMBL" id="CP020715">
    <property type="protein sequence ID" value="ARJ06741.1"/>
    <property type="molecule type" value="Genomic_DNA"/>
</dbReference>
<name>A0A1X9LS29_9MICO</name>
<gene>
    <name evidence="2" type="ORF">B5808_17045</name>
</gene>
<dbReference type="InterPro" id="IPR036271">
    <property type="entry name" value="Tet_transcr_reg_TetR-rel_C_sf"/>
</dbReference>
<keyword evidence="3" id="KW-1185">Reference proteome</keyword>
<dbReference type="Pfam" id="PF00440">
    <property type="entry name" value="TetR_N"/>
    <property type="match status" value="1"/>
</dbReference>
<evidence type="ECO:0000256" key="1">
    <source>
        <dbReference type="ARBA" id="ARBA00023125"/>
    </source>
</evidence>
<dbReference type="SUPFAM" id="SSF46689">
    <property type="entry name" value="Homeodomain-like"/>
    <property type="match status" value="1"/>
</dbReference>
<protein>
    <submittedName>
        <fullName evidence="2">Uncharacterized protein</fullName>
    </submittedName>
</protein>
<proteinExistence type="predicted"/>
<sequence length="193" mass="20106">MQPAERVAQIAATAEEVALSEGLAAITVRSVAARMGVAPSLVAHYVPSMDELVTATFDRVARREISAMSALLERAATPLEQLRLLVGVVAAPDREDVPLWSDAWSLARRNTSLAAAARDCLDAWQGVASSIVAAGRASGAFPSGDPEHVGLVLFALIDATNAYSRVAYRTDADRSALIRTAVASALGLAPGAL</sequence>
<keyword evidence="1" id="KW-0238">DNA-binding</keyword>
<dbReference type="InterPro" id="IPR009057">
    <property type="entry name" value="Homeodomain-like_sf"/>
</dbReference>
<accession>A0A1X9LS29</accession>
<dbReference type="SUPFAM" id="SSF48498">
    <property type="entry name" value="Tetracyclin repressor-like, C-terminal domain"/>
    <property type="match status" value="1"/>
</dbReference>
<reference evidence="2 3" key="1">
    <citation type="submission" date="2017-04" db="EMBL/GenBank/DDBJ databases">
        <authorList>
            <person name="Afonso C.L."/>
            <person name="Miller P.J."/>
            <person name="Scott M.A."/>
            <person name="Spackman E."/>
            <person name="Goraichik I."/>
            <person name="Dimitrov K.M."/>
            <person name="Suarez D.L."/>
            <person name="Swayne D.E."/>
        </authorList>
    </citation>
    <scope>NUCLEOTIDE SEQUENCE [LARGE SCALE GENOMIC DNA]</scope>
    <source>
        <strain evidence="3">XA(T)</strain>
    </source>
</reference>
<dbReference type="PROSITE" id="PS50977">
    <property type="entry name" value="HTH_TETR_2"/>
    <property type="match status" value="1"/>
</dbReference>
<dbReference type="AlphaFoldDB" id="A0A1X9LS29"/>
<dbReference type="KEGG" id="cphy:B5808_17045"/>
<evidence type="ECO:0000313" key="2">
    <source>
        <dbReference type="EMBL" id="ARJ06741.1"/>
    </source>
</evidence>
<dbReference type="PANTHER" id="PTHR30055">
    <property type="entry name" value="HTH-TYPE TRANSCRIPTIONAL REGULATOR RUTR"/>
    <property type="match status" value="1"/>
</dbReference>
<dbReference type="InterPro" id="IPR001647">
    <property type="entry name" value="HTH_TetR"/>
</dbReference>
<dbReference type="InterPro" id="IPR050109">
    <property type="entry name" value="HTH-type_TetR-like_transc_reg"/>
</dbReference>